<evidence type="ECO:0000259" key="1">
    <source>
        <dbReference type="Pfam" id="PF01261"/>
    </source>
</evidence>
<evidence type="ECO:0000313" key="3">
    <source>
        <dbReference type="Proteomes" id="UP000236151"/>
    </source>
</evidence>
<dbReference type="RefSeq" id="WP_103079995.1">
    <property type="nucleotide sequence ID" value="NZ_CP021850.1"/>
</dbReference>
<dbReference type="InterPro" id="IPR050312">
    <property type="entry name" value="IolE/XylAMocC-like"/>
</dbReference>
<dbReference type="KEGG" id="cthd:CDO33_03975"/>
<sequence length="274" mass="30630">MKLSVSAWCLEKLLFGNKMDIPDFIRLCDQNGVEYVELLDCFLKKDEDIQKAKELLGELGMKVSAYSIGNDFVQPDEEARRKEIEAVKKGVDVACSLNTKLLRVFSGSPKEGIAFEDASGWIIDSLKECARYAEEKGITMVLENHGLFAGKGSQVKEIIVKVGSENLKANTDLGNFLLVNEDPFMAVRELKDYVGFVHFKDFKEVGENEPGYKGIDGRKYQGTIIGQGQVPMKEVVDFLHENGYDGFLSIEYEGIGDPVTETIESIKYTKSIIK</sequence>
<dbReference type="EMBL" id="NIOJ01000002">
    <property type="protein sequence ID" value="PNU01415.1"/>
    <property type="molecule type" value="Genomic_DNA"/>
</dbReference>
<dbReference type="PANTHER" id="PTHR12110">
    <property type="entry name" value="HYDROXYPYRUVATE ISOMERASE"/>
    <property type="match status" value="1"/>
</dbReference>
<dbReference type="InterPro" id="IPR036237">
    <property type="entry name" value="Xyl_isomerase-like_sf"/>
</dbReference>
<keyword evidence="3" id="KW-1185">Reference proteome</keyword>
<dbReference type="InterPro" id="IPR013022">
    <property type="entry name" value="Xyl_isomerase-like_TIM-brl"/>
</dbReference>
<dbReference type="AlphaFoldDB" id="A0A2K2FMG0"/>
<reference evidence="2 3" key="1">
    <citation type="submission" date="2017-06" db="EMBL/GenBank/DDBJ databases">
        <title>Investigating the central metabolism of Clostridium thermosuccinogenes.</title>
        <authorList>
            <person name="Koendjbiharie J.G."/>
            <person name="van Kranenburg R."/>
        </authorList>
    </citation>
    <scope>NUCLEOTIDE SEQUENCE [LARGE SCALE GENOMIC DNA]</scope>
    <source>
        <strain evidence="2 3">DSM 5806</strain>
    </source>
</reference>
<accession>A0A2K2FMG0</accession>
<evidence type="ECO:0000313" key="2">
    <source>
        <dbReference type="EMBL" id="PNU01415.1"/>
    </source>
</evidence>
<dbReference type="OrthoDB" id="3185623at2"/>
<dbReference type="PANTHER" id="PTHR12110:SF53">
    <property type="entry name" value="BLR5974 PROTEIN"/>
    <property type="match status" value="1"/>
</dbReference>
<name>A0A2K2FMG0_9CLOT</name>
<organism evidence="2 3">
    <name type="scientific">Clostridium thermosuccinogenes</name>
    <dbReference type="NCBI Taxonomy" id="84032"/>
    <lineage>
        <taxon>Bacteria</taxon>
        <taxon>Bacillati</taxon>
        <taxon>Bacillota</taxon>
        <taxon>Clostridia</taxon>
        <taxon>Eubacteriales</taxon>
        <taxon>Clostridiaceae</taxon>
        <taxon>Clostridium</taxon>
    </lineage>
</organism>
<comment type="caution">
    <text evidence="2">The sequence shown here is derived from an EMBL/GenBank/DDBJ whole genome shotgun (WGS) entry which is preliminary data.</text>
</comment>
<dbReference type="Gene3D" id="3.20.20.150">
    <property type="entry name" value="Divalent-metal-dependent TIM barrel enzymes"/>
    <property type="match status" value="1"/>
</dbReference>
<dbReference type="Pfam" id="PF01261">
    <property type="entry name" value="AP_endonuc_2"/>
    <property type="match status" value="1"/>
</dbReference>
<feature type="domain" description="Xylose isomerase-like TIM barrel" evidence="1">
    <location>
        <begin position="26"/>
        <end position="271"/>
    </location>
</feature>
<protein>
    <recommendedName>
        <fullName evidence="1">Xylose isomerase-like TIM barrel domain-containing protein</fullName>
    </recommendedName>
</protein>
<dbReference type="SUPFAM" id="SSF51658">
    <property type="entry name" value="Xylose isomerase-like"/>
    <property type="match status" value="1"/>
</dbReference>
<gene>
    <name evidence="2" type="ORF">CDQ84_01750</name>
</gene>
<proteinExistence type="predicted"/>
<dbReference type="Proteomes" id="UP000236151">
    <property type="component" value="Unassembled WGS sequence"/>
</dbReference>